<comment type="caution">
    <text evidence="1">The sequence shown here is derived from an EMBL/GenBank/DDBJ whole genome shotgun (WGS) entry which is preliminary data.</text>
</comment>
<organism evidence="1 2">
    <name type="scientific">Alkalicoccus saliphilus</name>
    <dbReference type="NCBI Taxonomy" id="200989"/>
    <lineage>
        <taxon>Bacteria</taxon>
        <taxon>Bacillati</taxon>
        <taxon>Bacillota</taxon>
        <taxon>Bacilli</taxon>
        <taxon>Bacillales</taxon>
        <taxon>Bacillaceae</taxon>
        <taxon>Alkalicoccus</taxon>
    </lineage>
</organism>
<dbReference type="EMBL" id="PZJJ01000008">
    <property type="protein sequence ID" value="PTL39272.1"/>
    <property type="molecule type" value="Genomic_DNA"/>
</dbReference>
<proteinExistence type="predicted"/>
<keyword evidence="2" id="KW-1185">Reference proteome</keyword>
<reference evidence="1 2" key="1">
    <citation type="submission" date="2018-03" db="EMBL/GenBank/DDBJ databases">
        <title>Alkalicoccus saliphilus sp. nov., isolated from a mineral pool.</title>
        <authorList>
            <person name="Zhao B."/>
        </authorList>
    </citation>
    <scope>NUCLEOTIDE SEQUENCE [LARGE SCALE GENOMIC DNA]</scope>
    <source>
        <strain evidence="1 2">6AG</strain>
    </source>
</reference>
<dbReference type="AlphaFoldDB" id="A0A2T4U7C1"/>
<evidence type="ECO:0000313" key="1">
    <source>
        <dbReference type="EMBL" id="PTL39272.1"/>
    </source>
</evidence>
<name>A0A2T4U7C1_9BACI</name>
<gene>
    <name evidence="1" type="ORF">C6Y45_06565</name>
</gene>
<protein>
    <submittedName>
        <fullName evidence="1">DUF3939 domain-containing protein</fullName>
    </submittedName>
</protein>
<evidence type="ECO:0000313" key="2">
    <source>
        <dbReference type="Proteomes" id="UP000240509"/>
    </source>
</evidence>
<dbReference type="OrthoDB" id="2352834at2"/>
<dbReference type="InterPro" id="IPR025071">
    <property type="entry name" value="DUF3939"/>
</dbReference>
<dbReference type="Proteomes" id="UP000240509">
    <property type="component" value="Unassembled WGS sequence"/>
</dbReference>
<dbReference type="Pfam" id="PF13075">
    <property type="entry name" value="DUF3939"/>
    <property type="match status" value="1"/>
</dbReference>
<sequence length="155" mass="18419">MFGKKRKERKKDKSIEKEPEIVEASLEEVRKAVNYYAEKSDNRLSLRTIVKQNNEIDAEFLISYLGGVPDRPFYMSKETYEIFEDPEMPYHIDRVQIACDKYLMETGEYPCMSGEDAEKVSYFKLQHHLRETPPFDLYLDPKDRMVTHRKPAEKQ</sequence>
<dbReference type="RefSeq" id="WP_107584433.1">
    <property type="nucleotide sequence ID" value="NZ_PZJJ01000008.1"/>
</dbReference>
<accession>A0A2T4U7C1</accession>